<dbReference type="Pfam" id="PF01585">
    <property type="entry name" value="G-patch"/>
    <property type="match status" value="1"/>
</dbReference>
<feature type="region of interest" description="Disordered" evidence="1">
    <location>
        <begin position="94"/>
        <end position="144"/>
    </location>
</feature>
<organism evidence="3 4">
    <name type="scientific">Actinomortierella ambigua</name>
    <dbReference type="NCBI Taxonomy" id="1343610"/>
    <lineage>
        <taxon>Eukaryota</taxon>
        <taxon>Fungi</taxon>
        <taxon>Fungi incertae sedis</taxon>
        <taxon>Mucoromycota</taxon>
        <taxon>Mortierellomycotina</taxon>
        <taxon>Mortierellomycetes</taxon>
        <taxon>Mortierellales</taxon>
        <taxon>Mortierellaceae</taxon>
        <taxon>Actinomortierella</taxon>
    </lineage>
</organism>
<proteinExistence type="predicted"/>
<accession>A0A9P6QGI6</accession>
<dbReference type="PROSITE" id="PS50174">
    <property type="entry name" value="G_PATCH"/>
    <property type="match status" value="1"/>
</dbReference>
<dbReference type="GO" id="GO:0003676">
    <property type="term" value="F:nucleic acid binding"/>
    <property type="evidence" value="ECO:0007669"/>
    <property type="project" value="InterPro"/>
</dbReference>
<dbReference type="PANTHER" id="PTHR23149:SF9">
    <property type="entry name" value="G PATCH DOMAIN-CONTAINING PROTEIN 4"/>
    <property type="match status" value="1"/>
</dbReference>
<feature type="compositionally biased region" description="Basic and acidic residues" evidence="1">
    <location>
        <begin position="118"/>
        <end position="127"/>
    </location>
</feature>
<feature type="compositionally biased region" description="Low complexity" evidence="1">
    <location>
        <begin position="251"/>
        <end position="265"/>
    </location>
</feature>
<dbReference type="SMART" id="SM00443">
    <property type="entry name" value="G_patch"/>
    <property type="match status" value="1"/>
</dbReference>
<evidence type="ECO:0000313" key="3">
    <source>
        <dbReference type="EMBL" id="KAG0266682.1"/>
    </source>
</evidence>
<dbReference type="EMBL" id="JAAAJB010000089">
    <property type="protein sequence ID" value="KAG0266682.1"/>
    <property type="molecule type" value="Genomic_DNA"/>
</dbReference>
<evidence type="ECO:0000256" key="1">
    <source>
        <dbReference type="SAM" id="MobiDB-lite"/>
    </source>
</evidence>
<evidence type="ECO:0000259" key="2">
    <source>
        <dbReference type="PROSITE" id="PS50174"/>
    </source>
</evidence>
<evidence type="ECO:0000313" key="4">
    <source>
        <dbReference type="Proteomes" id="UP000807716"/>
    </source>
</evidence>
<feature type="compositionally biased region" description="Basic residues" evidence="1">
    <location>
        <begin position="345"/>
        <end position="370"/>
    </location>
</feature>
<dbReference type="GO" id="GO:0005730">
    <property type="term" value="C:nucleolus"/>
    <property type="evidence" value="ECO:0007669"/>
    <property type="project" value="TreeGrafter"/>
</dbReference>
<keyword evidence="4" id="KW-1185">Reference proteome</keyword>
<dbReference type="InterPro" id="IPR050656">
    <property type="entry name" value="PINX1"/>
</dbReference>
<sequence length="370" mass="40458">MSFAETQLAKFGWKKGEGLGKNKTGITKSISVVKKNDTKGLGGKLDKWDFAWWDHVFNKSASNIKVTKDETSGEVAVEKEATFGVQKSKMGIISTSRPAGVTGQSPSSSGASTPTMVARDDYAVDEKEDKEEQEEKKPAAKSGPSWLFGFVKASASSQVAEDAKKTSQDFTTSAASFKANAGAAYDSMKEAEKDEYKDYSVKVTDEELFLACEGRTARKGARGEQPGKLGRVMQEMLIANGKDSKSERALSSTASSSTSSASSSDSESEDSTKKKTKKGKKDKKSKGKKDKKEKKSKKEKQVDGDDEVQIKKSKKNKKDSEDKPSKKRRASDDDEAEEALEPKSKKAKKEKKDKKTKKEKKSNKKKSSKD</sequence>
<comment type="caution">
    <text evidence="3">The sequence shown here is derived from an EMBL/GenBank/DDBJ whole genome shotgun (WGS) entry which is preliminary data.</text>
</comment>
<dbReference type="PANTHER" id="PTHR23149">
    <property type="entry name" value="G PATCH DOMAIN CONTAINING PROTEIN"/>
    <property type="match status" value="1"/>
</dbReference>
<name>A0A9P6QGI6_9FUNG</name>
<protein>
    <submittedName>
        <fullName evidence="3">G patch domain-containing protein 4</fullName>
    </submittedName>
</protein>
<gene>
    <name evidence="3" type="primary">GPATCH4</name>
    <name evidence="3" type="ORF">DFQ27_009536</name>
</gene>
<dbReference type="InterPro" id="IPR000467">
    <property type="entry name" value="G_patch_dom"/>
</dbReference>
<dbReference type="OrthoDB" id="29523at2759"/>
<dbReference type="AlphaFoldDB" id="A0A9P6QGI6"/>
<feature type="domain" description="G-patch" evidence="2">
    <location>
        <begin position="1"/>
        <end position="46"/>
    </location>
</feature>
<reference evidence="3" key="1">
    <citation type="journal article" date="2020" name="Fungal Divers.">
        <title>Resolving the Mortierellaceae phylogeny through synthesis of multi-gene phylogenetics and phylogenomics.</title>
        <authorList>
            <person name="Vandepol N."/>
            <person name="Liber J."/>
            <person name="Desiro A."/>
            <person name="Na H."/>
            <person name="Kennedy M."/>
            <person name="Barry K."/>
            <person name="Grigoriev I.V."/>
            <person name="Miller A.N."/>
            <person name="O'Donnell K."/>
            <person name="Stajich J.E."/>
            <person name="Bonito G."/>
        </authorList>
    </citation>
    <scope>NUCLEOTIDE SEQUENCE</scope>
    <source>
        <strain evidence="3">BC1065</strain>
    </source>
</reference>
<feature type="compositionally biased region" description="Basic residues" evidence="1">
    <location>
        <begin position="274"/>
        <end position="298"/>
    </location>
</feature>
<dbReference type="Proteomes" id="UP000807716">
    <property type="component" value="Unassembled WGS sequence"/>
</dbReference>
<feature type="region of interest" description="Disordered" evidence="1">
    <location>
        <begin position="213"/>
        <end position="370"/>
    </location>
</feature>
<feature type="compositionally biased region" description="Polar residues" evidence="1">
    <location>
        <begin position="94"/>
        <end position="115"/>
    </location>
</feature>